<evidence type="ECO:0000256" key="3">
    <source>
        <dbReference type="ARBA" id="ARBA00005043"/>
    </source>
</evidence>
<dbReference type="CDD" id="cd19496">
    <property type="entry name" value="Elp5"/>
    <property type="match status" value="1"/>
</dbReference>
<reference evidence="10 11" key="1">
    <citation type="submission" date="2017-07" db="EMBL/GenBank/DDBJ databases">
        <title>An improved, manually edited Actinidia chinensis var. chinensis (kiwifruit) genome highlights the challenges associated with draft genomes and gene prediction in plants.</title>
        <authorList>
            <person name="Pilkington S."/>
            <person name="Crowhurst R."/>
            <person name="Hilario E."/>
            <person name="Nardozza S."/>
            <person name="Fraser L."/>
            <person name="Peng Y."/>
            <person name="Gunaseelan K."/>
            <person name="Simpson R."/>
            <person name="Tahir J."/>
            <person name="Deroles S."/>
            <person name="Templeton K."/>
            <person name="Luo Z."/>
            <person name="Davy M."/>
            <person name="Cheng C."/>
            <person name="Mcneilage M."/>
            <person name="Scaglione D."/>
            <person name="Liu Y."/>
            <person name="Zhang Q."/>
            <person name="Datson P."/>
            <person name="De Silva N."/>
            <person name="Gardiner S."/>
            <person name="Bassett H."/>
            <person name="Chagne D."/>
            <person name="Mccallum J."/>
            <person name="Dzierzon H."/>
            <person name="Deng C."/>
            <person name="Wang Y.-Y."/>
            <person name="Barron N."/>
            <person name="Manako K."/>
            <person name="Bowen J."/>
            <person name="Foster T."/>
            <person name="Erridge Z."/>
            <person name="Tiffin H."/>
            <person name="Waite C."/>
            <person name="Davies K."/>
            <person name="Grierson E."/>
            <person name="Laing W."/>
            <person name="Kirk R."/>
            <person name="Chen X."/>
            <person name="Wood M."/>
            <person name="Montefiori M."/>
            <person name="Brummell D."/>
            <person name="Schwinn K."/>
            <person name="Catanach A."/>
            <person name="Fullerton C."/>
            <person name="Li D."/>
            <person name="Meiyalaghan S."/>
            <person name="Nieuwenhuizen N."/>
            <person name="Read N."/>
            <person name="Prakash R."/>
            <person name="Hunter D."/>
            <person name="Zhang H."/>
            <person name="Mckenzie M."/>
            <person name="Knabel M."/>
            <person name="Harris A."/>
            <person name="Allan A."/>
            <person name="Chen A."/>
            <person name="Janssen B."/>
            <person name="Plunkett B."/>
            <person name="Dwamena C."/>
            <person name="Voogd C."/>
            <person name="Leif D."/>
            <person name="Lafferty D."/>
            <person name="Souleyre E."/>
            <person name="Varkonyi-Gasic E."/>
            <person name="Gambi F."/>
            <person name="Hanley J."/>
            <person name="Yao J.-L."/>
            <person name="Cheung J."/>
            <person name="David K."/>
            <person name="Warren B."/>
            <person name="Marsh K."/>
            <person name="Snowden K."/>
            <person name="Lin-Wang K."/>
            <person name="Brian L."/>
            <person name="Martinez-Sanchez M."/>
            <person name="Wang M."/>
            <person name="Ileperuma N."/>
            <person name="Macnee N."/>
            <person name="Campin R."/>
            <person name="Mcatee P."/>
            <person name="Drummond R."/>
            <person name="Espley R."/>
            <person name="Ireland H."/>
            <person name="Wu R."/>
            <person name="Atkinson R."/>
            <person name="Karunairetnam S."/>
            <person name="Bulley S."/>
            <person name="Chunkath S."/>
            <person name="Hanley Z."/>
            <person name="Storey R."/>
            <person name="Thrimawithana A."/>
            <person name="Thomson S."/>
            <person name="David C."/>
            <person name="Testolin R."/>
        </authorList>
    </citation>
    <scope>NUCLEOTIDE SEQUENCE [LARGE SCALE GENOMIC DNA]</scope>
    <source>
        <strain evidence="11">cv. Red5</strain>
        <tissue evidence="10">Young leaf</tissue>
    </source>
</reference>
<organism evidence="10 11">
    <name type="scientific">Actinidia chinensis var. chinensis</name>
    <name type="common">Chinese soft-hair kiwi</name>
    <dbReference type="NCBI Taxonomy" id="1590841"/>
    <lineage>
        <taxon>Eukaryota</taxon>
        <taxon>Viridiplantae</taxon>
        <taxon>Streptophyta</taxon>
        <taxon>Embryophyta</taxon>
        <taxon>Tracheophyta</taxon>
        <taxon>Spermatophyta</taxon>
        <taxon>Magnoliopsida</taxon>
        <taxon>eudicotyledons</taxon>
        <taxon>Gunneridae</taxon>
        <taxon>Pentapetalae</taxon>
        <taxon>asterids</taxon>
        <taxon>Ericales</taxon>
        <taxon>Actinidiaceae</taxon>
        <taxon>Actinidia</taxon>
    </lineage>
</organism>
<evidence type="ECO:0000256" key="7">
    <source>
        <dbReference type="ARBA" id="ARBA00022694"/>
    </source>
</evidence>
<dbReference type="InParanoid" id="A0A2R6RKN0"/>
<dbReference type="GO" id="GO:0002098">
    <property type="term" value="P:tRNA wobble uridine modification"/>
    <property type="evidence" value="ECO:0007669"/>
    <property type="project" value="InterPro"/>
</dbReference>
<evidence type="ECO:0000256" key="9">
    <source>
        <dbReference type="SAM" id="MobiDB-lite"/>
    </source>
</evidence>
<sequence length="374" mass="41837">MAELIRRALRDGALDGEHAPALTIKDSIDSPFGPHVFNHVLAQLSANILAGKSQSQGIVLVASSWSPSFYFDMLKSREKDVASFQKWFRVLDCYTDPLGWKERLMECGSITNQSPKASNAVRVCKDVRNLDNLFSSILQLGKELVGQGKGRFSVVIDSATEMIRHASISSLAALLSNIRSHDQVSCAFWLLHSDLHEIRVTSVLEYMSSMVASIEPMTRSASGQRGNYENLSLLERNSKTGKFHVRLKRRNGRVRLMSEDFCIEQSGIKFTPRSGDGETISQSLVPKVQFNLQLSEKERIERAKVVLPFEHQGIGKPIEIYDGRQSLNENIENSSTAEKLPTSQDPGKGEIIYFRDSDDEMPDSDEDPDDDLDI</sequence>
<keyword evidence="6" id="KW-0963">Cytoplasm</keyword>
<proteinExistence type="inferred from homology"/>
<evidence type="ECO:0000313" key="11">
    <source>
        <dbReference type="Proteomes" id="UP000241394"/>
    </source>
</evidence>
<evidence type="ECO:0000256" key="6">
    <source>
        <dbReference type="ARBA" id="ARBA00022490"/>
    </source>
</evidence>
<dbReference type="GO" id="GO:0000049">
    <property type="term" value="F:tRNA binding"/>
    <property type="evidence" value="ECO:0007669"/>
    <property type="project" value="TreeGrafter"/>
</dbReference>
<dbReference type="PANTHER" id="PTHR15641:SF1">
    <property type="entry name" value="ELONGATOR COMPLEX PROTEIN 5"/>
    <property type="match status" value="1"/>
</dbReference>
<dbReference type="Gramene" id="PSS30586">
    <property type="protein sequence ID" value="PSS30586"/>
    <property type="gene ID" value="CEY00_Acc05872"/>
</dbReference>
<comment type="similarity">
    <text evidence="4">Belongs to the ELP5 family.</text>
</comment>
<comment type="subcellular location">
    <subcellularLocation>
        <location evidence="2">Cytoplasm</location>
    </subcellularLocation>
    <subcellularLocation>
        <location evidence="1">Nucleus</location>
    </subcellularLocation>
</comment>
<feature type="compositionally biased region" description="Polar residues" evidence="9">
    <location>
        <begin position="331"/>
        <end position="345"/>
    </location>
</feature>
<keyword evidence="7" id="KW-0819">tRNA processing</keyword>
<protein>
    <recommendedName>
        <fullName evidence="5">Elongator complex protein 5</fullName>
    </recommendedName>
</protein>
<comment type="caution">
    <text evidence="10">The sequence shown here is derived from an EMBL/GenBank/DDBJ whole genome shotgun (WGS) entry which is preliminary data.</text>
</comment>
<evidence type="ECO:0000313" key="10">
    <source>
        <dbReference type="EMBL" id="PSS30586.1"/>
    </source>
</evidence>
<dbReference type="InterPro" id="IPR027417">
    <property type="entry name" value="P-loop_NTPase"/>
</dbReference>
<feature type="compositionally biased region" description="Acidic residues" evidence="9">
    <location>
        <begin position="357"/>
        <end position="374"/>
    </location>
</feature>
<dbReference type="STRING" id="1590841.A0A2R6RKN0"/>
<dbReference type="EMBL" id="NKQK01000005">
    <property type="protein sequence ID" value="PSS30586.1"/>
    <property type="molecule type" value="Genomic_DNA"/>
</dbReference>
<evidence type="ECO:0000256" key="8">
    <source>
        <dbReference type="ARBA" id="ARBA00023242"/>
    </source>
</evidence>
<dbReference type="OrthoDB" id="166907at2759"/>
<accession>A0A2R6RKN0</accession>
<keyword evidence="11" id="KW-1185">Reference proteome</keyword>
<dbReference type="Pfam" id="PF10483">
    <property type="entry name" value="Elong_Iki1"/>
    <property type="match status" value="1"/>
</dbReference>
<dbReference type="Proteomes" id="UP000241394">
    <property type="component" value="Chromosome LG5"/>
</dbReference>
<evidence type="ECO:0000256" key="1">
    <source>
        <dbReference type="ARBA" id="ARBA00004123"/>
    </source>
</evidence>
<dbReference type="PANTHER" id="PTHR15641">
    <property type="entry name" value="ELONGATOR COMPLEX PROTEIN 5"/>
    <property type="match status" value="1"/>
</dbReference>
<dbReference type="FunCoup" id="A0A2R6RKN0">
    <property type="interactions" value="620"/>
</dbReference>
<dbReference type="GO" id="GO:0005829">
    <property type="term" value="C:cytosol"/>
    <property type="evidence" value="ECO:0007669"/>
    <property type="project" value="TreeGrafter"/>
</dbReference>
<dbReference type="Gene3D" id="3.40.50.300">
    <property type="entry name" value="P-loop containing nucleotide triphosphate hydrolases"/>
    <property type="match status" value="1"/>
</dbReference>
<dbReference type="OMA" id="FQVLDCY"/>
<feature type="region of interest" description="Disordered" evidence="9">
    <location>
        <begin position="331"/>
        <end position="374"/>
    </location>
</feature>
<evidence type="ECO:0000256" key="2">
    <source>
        <dbReference type="ARBA" id="ARBA00004496"/>
    </source>
</evidence>
<keyword evidence="8" id="KW-0539">Nucleus</keyword>
<comment type="pathway">
    <text evidence="3">tRNA modification; 5-methoxycarbonylmethyl-2-thiouridine-tRNA biosynthesis.</text>
</comment>
<evidence type="ECO:0000256" key="5">
    <source>
        <dbReference type="ARBA" id="ARBA00020264"/>
    </source>
</evidence>
<dbReference type="AlphaFoldDB" id="A0A2R6RKN0"/>
<dbReference type="GO" id="GO:0033588">
    <property type="term" value="C:elongator holoenzyme complex"/>
    <property type="evidence" value="ECO:0007669"/>
    <property type="project" value="EnsemblPlants"/>
</dbReference>
<evidence type="ECO:0000256" key="4">
    <source>
        <dbReference type="ARBA" id="ARBA00009567"/>
    </source>
</evidence>
<gene>
    <name evidence="10" type="ORF">CEY00_Acc05872</name>
</gene>
<dbReference type="GO" id="GO:0005634">
    <property type="term" value="C:nucleus"/>
    <property type="evidence" value="ECO:0007669"/>
    <property type="project" value="UniProtKB-SubCell"/>
</dbReference>
<reference evidence="11" key="2">
    <citation type="journal article" date="2018" name="BMC Genomics">
        <title>A manually annotated Actinidia chinensis var. chinensis (kiwifruit) genome highlights the challenges associated with draft genomes and gene prediction in plants.</title>
        <authorList>
            <person name="Pilkington S.M."/>
            <person name="Crowhurst R."/>
            <person name="Hilario E."/>
            <person name="Nardozza S."/>
            <person name="Fraser L."/>
            <person name="Peng Y."/>
            <person name="Gunaseelan K."/>
            <person name="Simpson R."/>
            <person name="Tahir J."/>
            <person name="Deroles S.C."/>
            <person name="Templeton K."/>
            <person name="Luo Z."/>
            <person name="Davy M."/>
            <person name="Cheng C."/>
            <person name="McNeilage M."/>
            <person name="Scaglione D."/>
            <person name="Liu Y."/>
            <person name="Zhang Q."/>
            <person name="Datson P."/>
            <person name="De Silva N."/>
            <person name="Gardiner S.E."/>
            <person name="Bassett H."/>
            <person name="Chagne D."/>
            <person name="McCallum J."/>
            <person name="Dzierzon H."/>
            <person name="Deng C."/>
            <person name="Wang Y.Y."/>
            <person name="Barron L."/>
            <person name="Manako K."/>
            <person name="Bowen J."/>
            <person name="Foster T.M."/>
            <person name="Erridge Z.A."/>
            <person name="Tiffin H."/>
            <person name="Waite C.N."/>
            <person name="Davies K.M."/>
            <person name="Grierson E.P."/>
            <person name="Laing W.A."/>
            <person name="Kirk R."/>
            <person name="Chen X."/>
            <person name="Wood M."/>
            <person name="Montefiori M."/>
            <person name="Brummell D.A."/>
            <person name="Schwinn K.E."/>
            <person name="Catanach A."/>
            <person name="Fullerton C."/>
            <person name="Li D."/>
            <person name="Meiyalaghan S."/>
            <person name="Nieuwenhuizen N."/>
            <person name="Read N."/>
            <person name="Prakash R."/>
            <person name="Hunter D."/>
            <person name="Zhang H."/>
            <person name="McKenzie M."/>
            <person name="Knabel M."/>
            <person name="Harris A."/>
            <person name="Allan A.C."/>
            <person name="Gleave A."/>
            <person name="Chen A."/>
            <person name="Janssen B.J."/>
            <person name="Plunkett B."/>
            <person name="Ampomah-Dwamena C."/>
            <person name="Voogd C."/>
            <person name="Leif D."/>
            <person name="Lafferty D."/>
            <person name="Souleyre E.J.F."/>
            <person name="Varkonyi-Gasic E."/>
            <person name="Gambi F."/>
            <person name="Hanley J."/>
            <person name="Yao J.L."/>
            <person name="Cheung J."/>
            <person name="David K.M."/>
            <person name="Warren B."/>
            <person name="Marsh K."/>
            <person name="Snowden K.C."/>
            <person name="Lin-Wang K."/>
            <person name="Brian L."/>
            <person name="Martinez-Sanchez M."/>
            <person name="Wang M."/>
            <person name="Ileperuma N."/>
            <person name="Macnee N."/>
            <person name="Campin R."/>
            <person name="McAtee P."/>
            <person name="Drummond R.S.M."/>
            <person name="Espley R.V."/>
            <person name="Ireland H.S."/>
            <person name="Wu R."/>
            <person name="Atkinson R.G."/>
            <person name="Karunairetnam S."/>
            <person name="Bulley S."/>
            <person name="Chunkath S."/>
            <person name="Hanley Z."/>
            <person name="Storey R."/>
            <person name="Thrimawithana A.H."/>
            <person name="Thomson S."/>
            <person name="David C."/>
            <person name="Testolin R."/>
            <person name="Huang H."/>
            <person name="Hellens R.P."/>
            <person name="Schaffer R.J."/>
        </authorList>
    </citation>
    <scope>NUCLEOTIDE SEQUENCE [LARGE SCALE GENOMIC DNA]</scope>
    <source>
        <strain evidence="11">cv. Red5</strain>
    </source>
</reference>
<dbReference type="UniPathway" id="UPA00988"/>
<dbReference type="InterPro" id="IPR019519">
    <property type="entry name" value="Elp5"/>
</dbReference>
<name>A0A2R6RKN0_ACTCC</name>